<dbReference type="Gene3D" id="2.50.20.10">
    <property type="entry name" value="Lipoprotein localisation LolA/LolB/LppX"/>
    <property type="match status" value="1"/>
</dbReference>
<evidence type="ECO:0000313" key="3">
    <source>
        <dbReference type="EMBL" id="PQV55619.1"/>
    </source>
</evidence>
<dbReference type="PANTHER" id="PTHR35869:SF1">
    <property type="entry name" value="OUTER-MEMBRANE LIPOPROTEIN CARRIER PROTEIN"/>
    <property type="match status" value="1"/>
</dbReference>
<evidence type="ECO:0000313" key="4">
    <source>
        <dbReference type="Proteomes" id="UP000238338"/>
    </source>
</evidence>
<name>A0A2S8S485_9RHOB</name>
<dbReference type="CDD" id="cd16325">
    <property type="entry name" value="LolA"/>
    <property type="match status" value="1"/>
</dbReference>
<keyword evidence="4" id="KW-1185">Reference proteome</keyword>
<sequence length="200" mass="21888">MRYTALFAPALAAVLAFPAHAEQLSLGAISNYFNGITTAEAPFTQVNADGSTSKGTLWISRPHRMRFEYAPPDRTLVLAAAGQVAIFDGKSNTSAEQYPLSKTPLSLILTPRVNLNQAKMVVAQGMQGDLTYVTAQDPKHPEYGQITLFFSSDPIALRQWIVTDGTGSQTQVTFEKLTLGKKYPLSFFSIDALLRKSNDR</sequence>
<evidence type="ECO:0000256" key="2">
    <source>
        <dbReference type="SAM" id="SignalP"/>
    </source>
</evidence>
<protein>
    <submittedName>
        <fullName evidence="3">Outer membrane lipoprotein-sorting protein</fullName>
    </submittedName>
</protein>
<reference evidence="3 4" key="1">
    <citation type="submission" date="2018-02" db="EMBL/GenBank/DDBJ databases">
        <title>Genomic Encyclopedia of Archaeal and Bacterial Type Strains, Phase II (KMG-II): from individual species to whole genera.</title>
        <authorList>
            <person name="Goeker M."/>
        </authorList>
    </citation>
    <scope>NUCLEOTIDE SEQUENCE [LARGE SCALE GENOMIC DNA]</scope>
    <source>
        <strain evidence="3 4">DSM 18921</strain>
    </source>
</reference>
<dbReference type="Proteomes" id="UP000238338">
    <property type="component" value="Unassembled WGS sequence"/>
</dbReference>
<feature type="chain" id="PRO_5015685372" evidence="2">
    <location>
        <begin position="22"/>
        <end position="200"/>
    </location>
</feature>
<organism evidence="3 4">
    <name type="scientific">Albidovulum denitrificans</name>
    <dbReference type="NCBI Taxonomy" id="404881"/>
    <lineage>
        <taxon>Bacteria</taxon>
        <taxon>Pseudomonadati</taxon>
        <taxon>Pseudomonadota</taxon>
        <taxon>Alphaproteobacteria</taxon>
        <taxon>Rhodobacterales</taxon>
        <taxon>Paracoccaceae</taxon>
        <taxon>Albidovulum</taxon>
    </lineage>
</organism>
<dbReference type="RefSeq" id="WP_105515858.1">
    <property type="nucleotide sequence ID" value="NZ_PVEP01000008.1"/>
</dbReference>
<dbReference type="Pfam" id="PF03548">
    <property type="entry name" value="LolA"/>
    <property type="match status" value="1"/>
</dbReference>
<dbReference type="InterPro" id="IPR029046">
    <property type="entry name" value="LolA/LolB/LppX"/>
</dbReference>
<keyword evidence="3" id="KW-0449">Lipoprotein</keyword>
<comment type="caution">
    <text evidence="3">The sequence shown here is derived from an EMBL/GenBank/DDBJ whole genome shotgun (WGS) entry which is preliminary data.</text>
</comment>
<gene>
    <name evidence="3" type="ORF">LX70_03285</name>
</gene>
<accession>A0A2S8S485</accession>
<dbReference type="PANTHER" id="PTHR35869">
    <property type="entry name" value="OUTER-MEMBRANE LIPOPROTEIN CARRIER PROTEIN"/>
    <property type="match status" value="1"/>
</dbReference>
<dbReference type="AlphaFoldDB" id="A0A2S8S485"/>
<dbReference type="OrthoDB" id="9800501at2"/>
<keyword evidence="1 2" id="KW-0732">Signal</keyword>
<dbReference type="EMBL" id="PVEP01000008">
    <property type="protein sequence ID" value="PQV55619.1"/>
    <property type="molecule type" value="Genomic_DNA"/>
</dbReference>
<evidence type="ECO:0000256" key="1">
    <source>
        <dbReference type="ARBA" id="ARBA00022729"/>
    </source>
</evidence>
<proteinExistence type="predicted"/>
<feature type="signal peptide" evidence="2">
    <location>
        <begin position="1"/>
        <end position="21"/>
    </location>
</feature>
<dbReference type="SUPFAM" id="SSF89392">
    <property type="entry name" value="Prokaryotic lipoproteins and lipoprotein localization factors"/>
    <property type="match status" value="1"/>
</dbReference>
<dbReference type="InterPro" id="IPR004564">
    <property type="entry name" value="OM_lipoprot_carrier_LolA-like"/>
</dbReference>